<evidence type="ECO:0000256" key="8">
    <source>
        <dbReference type="ARBA" id="ARBA00023136"/>
    </source>
</evidence>
<feature type="transmembrane region" description="Helical" evidence="10">
    <location>
        <begin position="231"/>
        <end position="251"/>
    </location>
</feature>
<dbReference type="InterPro" id="IPR011527">
    <property type="entry name" value="ABC1_TM_dom"/>
</dbReference>
<dbReference type="Proteomes" id="UP000253817">
    <property type="component" value="Unassembled WGS sequence"/>
</dbReference>
<evidence type="ECO:0000259" key="12">
    <source>
        <dbReference type="PROSITE" id="PS50929"/>
    </source>
</evidence>
<dbReference type="GO" id="GO:0015421">
    <property type="term" value="F:ABC-type oligopeptide transporter activity"/>
    <property type="evidence" value="ECO:0007669"/>
    <property type="project" value="TreeGrafter"/>
</dbReference>
<evidence type="ECO:0000256" key="4">
    <source>
        <dbReference type="ARBA" id="ARBA00022692"/>
    </source>
</evidence>
<feature type="transmembrane region" description="Helical" evidence="10">
    <location>
        <begin position="116"/>
        <end position="138"/>
    </location>
</feature>
<reference evidence="13 15" key="1">
    <citation type="journal article" date="2018" name="Elife">
        <title>Discovery and characterization of a prevalent human gut bacterial enzyme sufficient for the inactivation of a family of plant toxins.</title>
        <authorList>
            <person name="Koppel N."/>
            <person name="Bisanz J.E."/>
            <person name="Pandelia M.E."/>
            <person name="Turnbaugh P.J."/>
            <person name="Balskus E.P."/>
        </authorList>
    </citation>
    <scope>NUCLEOTIDE SEQUENCE [LARGE SCALE GENOMIC DNA]</scope>
    <source>
        <strain evidence="13 15">DSM 16107</strain>
    </source>
</reference>
<keyword evidence="8 10" id="KW-0472">Membrane</keyword>
<dbReference type="Gene3D" id="3.40.50.300">
    <property type="entry name" value="P-loop containing nucleotide triphosphate hydrolases"/>
    <property type="match status" value="1"/>
</dbReference>
<dbReference type="GO" id="GO:0005524">
    <property type="term" value="F:ATP binding"/>
    <property type="evidence" value="ECO:0007669"/>
    <property type="project" value="UniProtKB-KW"/>
</dbReference>
<feature type="transmembrane region" description="Helical" evidence="10">
    <location>
        <begin position="263"/>
        <end position="282"/>
    </location>
</feature>
<reference evidence="14" key="3">
    <citation type="journal article" date="2019" name="Microbiol. Resour. Announc.">
        <title>Draft Genome Sequences of Type Strains of Gordonibacter faecihominis, Paraeggerthella hongkongensis, Parvibacter caecicola,Slackia equolifaciens, Slackia faecicanis, and Slackia isoflavoniconvertens.</title>
        <authorList>
            <person name="Danylec N."/>
            <person name="Stoll D.A."/>
            <person name="Dotsch A."/>
            <person name="Huch M."/>
        </authorList>
    </citation>
    <scope>NUCLEOTIDE SEQUENCE</scope>
    <source>
        <strain evidence="14">DSM 16107</strain>
    </source>
</reference>
<evidence type="ECO:0000256" key="2">
    <source>
        <dbReference type="ARBA" id="ARBA00022448"/>
    </source>
</evidence>
<name>A0A3N0IXJ0_9ACTN</name>
<evidence type="ECO:0000256" key="7">
    <source>
        <dbReference type="ARBA" id="ARBA00022989"/>
    </source>
</evidence>
<evidence type="ECO:0000256" key="10">
    <source>
        <dbReference type="SAM" id="Phobius"/>
    </source>
</evidence>
<feature type="transmembrane region" description="Helical" evidence="10">
    <location>
        <begin position="38"/>
        <end position="59"/>
    </location>
</feature>
<evidence type="ECO:0000256" key="5">
    <source>
        <dbReference type="ARBA" id="ARBA00022741"/>
    </source>
</evidence>
<dbReference type="GO" id="GO:0016887">
    <property type="term" value="F:ATP hydrolysis activity"/>
    <property type="evidence" value="ECO:0007669"/>
    <property type="project" value="InterPro"/>
</dbReference>
<dbReference type="Pfam" id="PF00664">
    <property type="entry name" value="ABC_membrane"/>
    <property type="match status" value="1"/>
</dbReference>
<comment type="similarity">
    <text evidence="9">Belongs to the ABC transporter superfamily. Siderophore-Fe(3+) uptake transporter (SIUT) (TC 3.A.1.21) family.</text>
</comment>
<dbReference type="OrthoDB" id="9806127at2"/>
<evidence type="ECO:0000313" key="13">
    <source>
        <dbReference type="EMBL" id="RDB67652.1"/>
    </source>
</evidence>
<keyword evidence="2" id="KW-0813">Transport</keyword>
<keyword evidence="15" id="KW-1185">Reference proteome</keyword>
<evidence type="ECO:0000313" key="16">
    <source>
        <dbReference type="Proteomes" id="UP000270112"/>
    </source>
</evidence>
<dbReference type="Gene3D" id="1.20.1560.10">
    <property type="entry name" value="ABC transporter type 1, transmembrane domain"/>
    <property type="match status" value="1"/>
</dbReference>
<feature type="domain" description="ABC transmembrane type-1" evidence="12">
    <location>
        <begin position="2"/>
        <end position="287"/>
    </location>
</feature>
<evidence type="ECO:0000256" key="3">
    <source>
        <dbReference type="ARBA" id="ARBA00022475"/>
    </source>
</evidence>
<dbReference type="Proteomes" id="UP000270112">
    <property type="component" value="Unassembled WGS sequence"/>
</dbReference>
<evidence type="ECO:0000256" key="9">
    <source>
        <dbReference type="ARBA" id="ARBA00023455"/>
    </source>
</evidence>
<sequence>MAAALVCSAASVAAGLAPFYAVYRIIDDVMALSAPADWSVVAYWLGVAALSYVASKVLFGISTLLSHVSAYTILESLRRDVVEKLMKTSLGTAASKSIGQIKNVFVDRIEGVEVPLAHMIPEIAGNLLVALGIVVWLAVIDGRFALACLVTVPVGLLVFVSGLSTYNKMYASYMAESNHVNSVMVEYIEGIQVVKAFNQATSSYEKYADAVHAFKDFTMGWFKATWVGMNLSMAILPTTLLGALPAGLALYLSGALGPAELGLALLLALAVVPPIVRVGAFLNEAKSMEYAVADARAFLDLPELPEPAARATVRATDLELSNVSFSYTDGEDVLHGIDLVAPAGSFTALVGPSGGGKSTIARLVARHWDVGAGSVRIGGVDVRDMPLDQLSELVSFVAQDNYLFDCSLKENIRMGKPDASDEDVLAAARAACCDDFIGRLADGWDTPAGEAGHALSGGERQRISIARAILKDAPIVILDEATAFTDPESEERIQRSIAQLTRGKTLLVIAHRLSTIVGADCIAVVEDGRIAATGTHDELLAACPLYRSMWEAHVGAQAWAASGRRAAFAPTRATRKEESHV</sequence>
<dbReference type="Pfam" id="PF00005">
    <property type="entry name" value="ABC_tran"/>
    <property type="match status" value="1"/>
</dbReference>
<evidence type="ECO:0000256" key="6">
    <source>
        <dbReference type="ARBA" id="ARBA00022840"/>
    </source>
</evidence>
<keyword evidence="5" id="KW-0547">Nucleotide-binding</keyword>
<dbReference type="InterPro" id="IPR017871">
    <property type="entry name" value="ABC_transporter-like_CS"/>
</dbReference>
<protein>
    <submittedName>
        <fullName evidence="14">Multidrug ABC transporter permease</fullName>
    </submittedName>
</protein>
<dbReference type="PANTHER" id="PTHR43394:SF1">
    <property type="entry name" value="ATP-BINDING CASSETTE SUB-FAMILY B MEMBER 10, MITOCHONDRIAL"/>
    <property type="match status" value="1"/>
</dbReference>
<proteinExistence type="inferred from homology"/>
<reference evidence="16" key="2">
    <citation type="submission" date="2018-05" db="EMBL/GenBank/DDBJ databases">
        <title>Genome Sequencing of selected type strains of the family Eggerthellaceae.</title>
        <authorList>
            <person name="Danylec N."/>
            <person name="Stoll D.A."/>
            <person name="Doetsch A."/>
            <person name="Huch M."/>
        </authorList>
    </citation>
    <scope>NUCLEOTIDE SEQUENCE [LARGE SCALE GENOMIC DNA]</scope>
    <source>
        <strain evidence="16">DSM 16107</strain>
    </source>
</reference>
<gene>
    <name evidence="13" type="ORF">C1876_12645</name>
    <name evidence="14" type="ORF">DMP09_08390</name>
</gene>
<dbReference type="InterPro" id="IPR027417">
    <property type="entry name" value="P-loop_NTPase"/>
</dbReference>
<dbReference type="FunFam" id="3.40.50.300:FF:000221">
    <property type="entry name" value="Multidrug ABC transporter ATP-binding protein"/>
    <property type="match status" value="1"/>
</dbReference>
<dbReference type="GO" id="GO:0005886">
    <property type="term" value="C:plasma membrane"/>
    <property type="evidence" value="ECO:0007669"/>
    <property type="project" value="UniProtKB-SubCell"/>
</dbReference>
<organism evidence="14 16">
    <name type="scientific">Eggerthella sinensis</name>
    <dbReference type="NCBI Taxonomy" id="242230"/>
    <lineage>
        <taxon>Bacteria</taxon>
        <taxon>Bacillati</taxon>
        <taxon>Actinomycetota</taxon>
        <taxon>Coriobacteriia</taxon>
        <taxon>Eggerthellales</taxon>
        <taxon>Eggerthellaceae</taxon>
        <taxon>Eggerthella</taxon>
    </lineage>
</organism>
<dbReference type="EMBL" id="QICC01000029">
    <property type="protein sequence ID" value="RNM41709.1"/>
    <property type="molecule type" value="Genomic_DNA"/>
</dbReference>
<dbReference type="AlphaFoldDB" id="A0A3N0IXJ0"/>
<dbReference type="InterPro" id="IPR003439">
    <property type="entry name" value="ABC_transporter-like_ATP-bd"/>
</dbReference>
<dbReference type="SMART" id="SM00382">
    <property type="entry name" value="AAA"/>
    <property type="match status" value="1"/>
</dbReference>
<evidence type="ECO:0000313" key="14">
    <source>
        <dbReference type="EMBL" id="RNM41709.1"/>
    </source>
</evidence>
<dbReference type="EMBL" id="PPTT01000023">
    <property type="protein sequence ID" value="RDB67652.1"/>
    <property type="molecule type" value="Genomic_DNA"/>
</dbReference>
<keyword evidence="7 10" id="KW-1133">Transmembrane helix</keyword>
<comment type="caution">
    <text evidence="14">The sequence shown here is derived from an EMBL/GenBank/DDBJ whole genome shotgun (WGS) entry which is preliminary data.</text>
</comment>
<feature type="transmembrane region" description="Helical" evidence="10">
    <location>
        <begin position="144"/>
        <end position="166"/>
    </location>
</feature>
<dbReference type="SUPFAM" id="SSF90123">
    <property type="entry name" value="ABC transporter transmembrane region"/>
    <property type="match status" value="1"/>
</dbReference>
<dbReference type="PROSITE" id="PS50893">
    <property type="entry name" value="ABC_TRANSPORTER_2"/>
    <property type="match status" value="1"/>
</dbReference>
<dbReference type="PANTHER" id="PTHR43394">
    <property type="entry name" value="ATP-DEPENDENT PERMEASE MDL1, MITOCHONDRIAL"/>
    <property type="match status" value="1"/>
</dbReference>
<dbReference type="PROSITE" id="PS00211">
    <property type="entry name" value="ABC_TRANSPORTER_1"/>
    <property type="match status" value="1"/>
</dbReference>
<accession>A0A3N0IXJ0</accession>
<dbReference type="PROSITE" id="PS50929">
    <property type="entry name" value="ABC_TM1F"/>
    <property type="match status" value="1"/>
</dbReference>
<evidence type="ECO:0000313" key="15">
    <source>
        <dbReference type="Proteomes" id="UP000253817"/>
    </source>
</evidence>
<feature type="domain" description="ABC transporter" evidence="11">
    <location>
        <begin position="318"/>
        <end position="552"/>
    </location>
</feature>
<dbReference type="SUPFAM" id="SSF52540">
    <property type="entry name" value="P-loop containing nucleoside triphosphate hydrolases"/>
    <property type="match status" value="1"/>
</dbReference>
<dbReference type="InterPro" id="IPR036640">
    <property type="entry name" value="ABC1_TM_sf"/>
</dbReference>
<dbReference type="InterPro" id="IPR039421">
    <property type="entry name" value="Type_1_exporter"/>
</dbReference>
<keyword evidence="4 10" id="KW-0812">Transmembrane</keyword>
<keyword evidence="3" id="KW-1003">Cell membrane</keyword>
<evidence type="ECO:0000256" key="1">
    <source>
        <dbReference type="ARBA" id="ARBA00004429"/>
    </source>
</evidence>
<comment type="subcellular location">
    <subcellularLocation>
        <location evidence="1">Cell inner membrane</location>
        <topology evidence="1">Multi-pass membrane protein</topology>
    </subcellularLocation>
</comment>
<keyword evidence="6" id="KW-0067">ATP-binding</keyword>
<evidence type="ECO:0000259" key="11">
    <source>
        <dbReference type="PROSITE" id="PS50893"/>
    </source>
</evidence>
<dbReference type="InterPro" id="IPR003593">
    <property type="entry name" value="AAA+_ATPase"/>
</dbReference>